<dbReference type="AlphaFoldDB" id="A0A2H1VB99"/>
<evidence type="ECO:0000313" key="2">
    <source>
        <dbReference type="EMBL" id="SOQ38120.1"/>
    </source>
</evidence>
<sequence length="400" mass="44674">MWFQQEYEVKNGTITAKQVDGSPDGKQSPPPVDTRYTRGVTRAGENHPMTSPALGEARGSVRLLMTKNHPVPTPAFRAGAPQSKHLKVSNRRPTWTLETPEALQVHCWPFGSSEFKGCWIIGDWEDWEGGHEVWNCAQYMAIGSPPITWDFGLITQMVNSGCTFGEHHSMASSALGEAGGSVRLLLTKNHPIPTPAFRVGASVNPLGTFLRLLFHQKCTMLRCCLCDWLPPIIFIGTHSLALVETDSAKLCFLYGKMRPKDVCYDSFPAIGIDVQCAYIPIAMILKLFLWEENHPMTSPALGEARGSVTVRLLPTKNYPVATPALSWSPGCFSNRDLLCYTDVDAFGFYQSYSLVHIAKHWWKWTLLSYVFFIWKDACYGWLPYIIISSSCASSSYSYIA</sequence>
<dbReference type="EMBL" id="ODYU01001628">
    <property type="protein sequence ID" value="SOQ38120.1"/>
    <property type="molecule type" value="Genomic_DNA"/>
</dbReference>
<organism evidence="2">
    <name type="scientific">Spodoptera frugiperda</name>
    <name type="common">Fall armyworm</name>
    <dbReference type="NCBI Taxonomy" id="7108"/>
    <lineage>
        <taxon>Eukaryota</taxon>
        <taxon>Metazoa</taxon>
        <taxon>Ecdysozoa</taxon>
        <taxon>Arthropoda</taxon>
        <taxon>Hexapoda</taxon>
        <taxon>Insecta</taxon>
        <taxon>Pterygota</taxon>
        <taxon>Neoptera</taxon>
        <taxon>Endopterygota</taxon>
        <taxon>Lepidoptera</taxon>
        <taxon>Glossata</taxon>
        <taxon>Ditrysia</taxon>
        <taxon>Noctuoidea</taxon>
        <taxon>Noctuidae</taxon>
        <taxon>Amphipyrinae</taxon>
        <taxon>Spodoptera</taxon>
    </lineage>
</organism>
<name>A0A2H1VB99_SPOFR</name>
<protein>
    <submittedName>
        <fullName evidence="2">SFRICE_008986</fullName>
    </submittedName>
</protein>
<accession>A0A2H1VB99</accession>
<evidence type="ECO:0000256" key="1">
    <source>
        <dbReference type="SAM" id="MobiDB-lite"/>
    </source>
</evidence>
<proteinExistence type="predicted"/>
<reference evidence="2" key="1">
    <citation type="submission" date="2016-07" db="EMBL/GenBank/DDBJ databases">
        <authorList>
            <person name="Bretaudeau A."/>
        </authorList>
    </citation>
    <scope>NUCLEOTIDE SEQUENCE</scope>
    <source>
        <strain evidence="2">Rice</strain>
        <tissue evidence="2">Whole body</tissue>
    </source>
</reference>
<feature type="region of interest" description="Disordered" evidence="1">
    <location>
        <begin position="13"/>
        <end position="54"/>
    </location>
</feature>
<gene>
    <name evidence="2" type="ORF">SFRICE_008986</name>
</gene>